<accession>L8WU47</accession>
<protein>
    <submittedName>
        <fullName evidence="1">Uncharacterized protein</fullName>
    </submittedName>
</protein>
<dbReference type="Proteomes" id="UP000011668">
    <property type="component" value="Unassembled WGS sequence"/>
</dbReference>
<gene>
    <name evidence="1" type="ORF">AG1IA_05681</name>
</gene>
<keyword evidence="2" id="KW-1185">Reference proteome</keyword>
<organism evidence="1 2">
    <name type="scientific">Thanatephorus cucumeris (strain AG1-IA)</name>
    <name type="common">Rice sheath blight fungus</name>
    <name type="synonym">Rhizoctonia solani</name>
    <dbReference type="NCBI Taxonomy" id="983506"/>
    <lineage>
        <taxon>Eukaryota</taxon>
        <taxon>Fungi</taxon>
        <taxon>Dikarya</taxon>
        <taxon>Basidiomycota</taxon>
        <taxon>Agaricomycotina</taxon>
        <taxon>Agaricomycetes</taxon>
        <taxon>Cantharellales</taxon>
        <taxon>Ceratobasidiaceae</taxon>
        <taxon>Rhizoctonia</taxon>
        <taxon>Rhizoctonia solani AG-1</taxon>
    </lineage>
</organism>
<dbReference type="EMBL" id="AFRT01001465">
    <property type="protein sequence ID" value="ELU40292.1"/>
    <property type="molecule type" value="Genomic_DNA"/>
</dbReference>
<dbReference type="AlphaFoldDB" id="L8WU47"/>
<comment type="caution">
    <text evidence="1">The sequence shown here is derived from an EMBL/GenBank/DDBJ whole genome shotgun (WGS) entry which is preliminary data.</text>
</comment>
<sequence>MDILYYPSRCLLYLNHNTGLISLMPTTGPNAVRKSDPRVCFNPLGYLKILRERASYLKICIKLLLPPY</sequence>
<dbReference type="HOGENOM" id="CLU_2795694_0_0_1"/>
<name>L8WU47_THACA</name>
<evidence type="ECO:0000313" key="1">
    <source>
        <dbReference type="EMBL" id="ELU40292.1"/>
    </source>
</evidence>
<reference evidence="1 2" key="1">
    <citation type="journal article" date="2013" name="Nat. Commun.">
        <title>The evolution and pathogenic mechanisms of the rice sheath blight pathogen.</title>
        <authorList>
            <person name="Zheng A."/>
            <person name="Lin R."/>
            <person name="Xu L."/>
            <person name="Qin P."/>
            <person name="Tang C."/>
            <person name="Ai P."/>
            <person name="Zhang D."/>
            <person name="Liu Y."/>
            <person name="Sun Z."/>
            <person name="Feng H."/>
            <person name="Wang Y."/>
            <person name="Chen Y."/>
            <person name="Liang X."/>
            <person name="Fu R."/>
            <person name="Li Q."/>
            <person name="Zhang J."/>
            <person name="Yu X."/>
            <person name="Xie Z."/>
            <person name="Ding L."/>
            <person name="Guan P."/>
            <person name="Tang J."/>
            <person name="Liang Y."/>
            <person name="Wang S."/>
            <person name="Deng Q."/>
            <person name="Li S."/>
            <person name="Zhu J."/>
            <person name="Wang L."/>
            <person name="Liu H."/>
            <person name="Li P."/>
        </authorList>
    </citation>
    <scope>NUCLEOTIDE SEQUENCE [LARGE SCALE GENOMIC DNA]</scope>
    <source>
        <strain evidence="2">AG-1 IA</strain>
    </source>
</reference>
<evidence type="ECO:0000313" key="2">
    <source>
        <dbReference type="Proteomes" id="UP000011668"/>
    </source>
</evidence>
<proteinExistence type="predicted"/>